<evidence type="ECO:0000256" key="5">
    <source>
        <dbReference type="ARBA" id="ARBA00023004"/>
    </source>
</evidence>
<dbReference type="SUPFAM" id="SSF54862">
    <property type="entry name" value="4Fe-4S ferredoxins"/>
    <property type="match status" value="1"/>
</dbReference>
<keyword evidence="2" id="KW-0813">Transport</keyword>
<dbReference type="RefSeq" id="WP_260063024.1">
    <property type="nucleotide sequence ID" value="NZ_CP092365.1"/>
</dbReference>
<reference evidence="8" key="1">
    <citation type="submission" date="2022-08" db="EMBL/GenBank/DDBJ databases">
        <title>Complete genome sequence of 14 non-tuberculosis mycobacteria type-strains.</title>
        <authorList>
            <person name="Igarashi Y."/>
            <person name="Osugi A."/>
            <person name="Mitarai S."/>
        </authorList>
    </citation>
    <scope>NUCLEOTIDE SEQUENCE</scope>
    <source>
        <strain evidence="8">DSM 45575</strain>
    </source>
</reference>
<accession>A0ABY3U2X8</accession>
<keyword evidence="5" id="KW-0408">Iron</keyword>
<dbReference type="PANTHER" id="PTHR36923">
    <property type="entry name" value="FERREDOXIN"/>
    <property type="match status" value="1"/>
</dbReference>
<evidence type="ECO:0000313" key="8">
    <source>
        <dbReference type="EMBL" id="ULN53046.2"/>
    </source>
</evidence>
<organism evidence="8 9">
    <name type="scientific">Mycolicibacillus parakoreensis</name>
    <dbReference type="NCBI Taxonomy" id="1069221"/>
    <lineage>
        <taxon>Bacteria</taxon>
        <taxon>Bacillati</taxon>
        <taxon>Actinomycetota</taxon>
        <taxon>Actinomycetes</taxon>
        <taxon>Mycobacteriales</taxon>
        <taxon>Mycobacteriaceae</taxon>
        <taxon>Mycolicibacillus</taxon>
    </lineage>
</organism>
<gene>
    <name evidence="8" type="ORF">MIU77_01275</name>
</gene>
<keyword evidence="7" id="KW-0003">3Fe-4S</keyword>
<keyword evidence="3" id="KW-0479">Metal-binding</keyword>
<dbReference type="Gene3D" id="3.30.70.20">
    <property type="match status" value="1"/>
</dbReference>
<evidence type="ECO:0000256" key="7">
    <source>
        <dbReference type="ARBA" id="ARBA00023291"/>
    </source>
</evidence>
<protein>
    <submittedName>
        <fullName evidence="8">Ferredoxin</fullName>
    </submittedName>
</protein>
<proteinExistence type="predicted"/>
<sequence length="87" mass="9165">MGDEPLRVAVDQTVCIGAAICVRRAWAVFALDDDLVTLIGENGPTVGPVAVPEEYAEAVQKAADECPARAIRVTRDAGADLQGRSWG</sequence>
<dbReference type="EMBL" id="CP092365">
    <property type="protein sequence ID" value="ULN53046.2"/>
    <property type="molecule type" value="Genomic_DNA"/>
</dbReference>
<comment type="cofactor">
    <cofactor evidence="1">
        <name>[3Fe-4S] cluster</name>
        <dbReference type="ChEBI" id="CHEBI:21137"/>
    </cofactor>
</comment>
<keyword evidence="6" id="KW-0411">Iron-sulfur</keyword>
<name>A0ABY3U2X8_9MYCO</name>
<keyword evidence="9" id="KW-1185">Reference proteome</keyword>
<evidence type="ECO:0000313" key="9">
    <source>
        <dbReference type="Proteomes" id="UP001055200"/>
    </source>
</evidence>
<evidence type="ECO:0000256" key="3">
    <source>
        <dbReference type="ARBA" id="ARBA00022723"/>
    </source>
</evidence>
<dbReference type="InterPro" id="IPR051269">
    <property type="entry name" value="Fe-S_cluster_ET"/>
</dbReference>
<evidence type="ECO:0000256" key="4">
    <source>
        <dbReference type="ARBA" id="ARBA00022982"/>
    </source>
</evidence>
<evidence type="ECO:0000256" key="1">
    <source>
        <dbReference type="ARBA" id="ARBA00001927"/>
    </source>
</evidence>
<dbReference type="Proteomes" id="UP001055200">
    <property type="component" value="Chromosome"/>
</dbReference>
<evidence type="ECO:0000256" key="2">
    <source>
        <dbReference type="ARBA" id="ARBA00022448"/>
    </source>
</evidence>
<keyword evidence="4" id="KW-0249">Electron transport</keyword>
<evidence type="ECO:0000256" key="6">
    <source>
        <dbReference type="ARBA" id="ARBA00023014"/>
    </source>
</evidence>
<dbReference type="Pfam" id="PF13459">
    <property type="entry name" value="Fer4_15"/>
    <property type="match status" value="1"/>
</dbReference>
<dbReference type="PANTHER" id="PTHR36923:SF3">
    <property type="entry name" value="FERREDOXIN"/>
    <property type="match status" value="1"/>
</dbReference>